<name>A0A1Y0IF92_9GAMM</name>
<evidence type="ECO:0000313" key="3">
    <source>
        <dbReference type="Proteomes" id="UP000196027"/>
    </source>
</evidence>
<dbReference type="EMBL" id="CP021425">
    <property type="protein sequence ID" value="ARU59207.1"/>
    <property type="molecule type" value="Genomic_DNA"/>
</dbReference>
<sequence length="52" mass="6171">MDNRTSHPFPNEVKSLEEAKIRIQRLRRTIEKNTDTSSQIRLDRTQLNPAKH</sequence>
<reference evidence="2 3" key="1">
    <citation type="submission" date="2017-05" db="EMBL/GenBank/DDBJ databases">
        <title>Genomic insights into alkan degradation activity of Oleiphilus messinensis.</title>
        <authorList>
            <person name="Kozyavkin S.A."/>
            <person name="Slesarev A.I."/>
            <person name="Golyshin P.N."/>
            <person name="Korzhenkov A."/>
            <person name="Golyshina O.N."/>
            <person name="Toshchakov S.V."/>
        </authorList>
    </citation>
    <scope>NUCLEOTIDE SEQUENCE [LARGE SCALE GENOMIC DNA]</scope>
    <source>
        <strain evidence="2 3">ME102</strain>
    </source>
</reference>
<keyword evidence="3" id="KW-1185">Reference proteome</keyword>
<evidence type="ECO:0000313" key="2">
    <source>
        <dbReference type="EMBL" id="ARU59207.1"/>
    </source>
</evidence>
<dbReference type="RefSeq" id="WP_157678608.1">
    <property type="nucleotide sequence ID" value="NZ_CP021425.1"/>
</dbReference>
<evidence type="ECO:0000256" key="1">
    <source>
        <dbReference type="SAM" id="MobiDB-lite"/>
    </source>
</evidence>
<accession>A0A1Y0IF92</accession>
<feature type="region of interest" description="Disordered" evidence="1">
    <location>
        <begin position="28"/>
        <end position="52"/>
    </location>
</feature>
<proteinExistence type="predicted"/>
<dbReference type="KEGG" id="ome:OLMES_5223"/>
<organism evidence="2 3">
    <name type="scientific">Oleiphilus messinensis</name>
    <dbReference type="NCBI Taxonomy" id="141451"/>
    <lineage>
        <taxon>Bacteria</taxon>
        <taxon>Pseudomonadati</taxon>
        <taxon>Pseudomonadota</taxon>
        <taxon>Gammaproteobacteria</taxon>
        <taxon>Oceanospirillales</taxon>
        <taxon>Oleiphilaceae</taxon>
        <taxon>Oleiphilus</taxon>
    </lineage>
</organism>
<gene>
    <name evidence="2" type="ORF">OLMES_5223</name>
</gene>
<feature type="compositionally biased region" description="Polar residues" evidence="1">
    <location>
        <begin position="35"/>
        <end position="52"/>
    </location>
</feature>
<dbReference type="Proteomes" id="UP000196027">
    <property type="component" value="Chromosome"/>
</dbReference>
<protein>
    <submittedName>
        <fullName evidence="2">Uncharacterized protein</fullName>
    </submittedName>
</protein>
<dbReference type="AlphaFoldDB" id="A0A1Y0IF92"/>